<dbReference type="VEuPathDB" id="MicrosporidiaDB:NBO_6g0034"/>
<dbReference type="AlphaFoldDB" id="R0KYJ4"/>
<keyword evidence="2" id="KW-1185">Reference proteome</keyword>
<name>R0KYJ4_NOSB1</name>
<sequence>MGIFFCKFHPYPFLAPSYPPYFTFPILPSYYPTSLTYLSYPPPITHPFPITPPHTNMPSLNFNKIPKNILIIDKINPEIDKDLKKKIISFSKDINIFFCDCIKDSFLCEICIKNKEMKYDLVFLCNYSLFFNLKSPLNICESEIIFNRKRIDFGIFMKGIEYYSECEIRNGG</sequence>
<dbReference type="Proteomes" id="UP000016927">
    <property type="component" value="Unassembled WGS sequence"/>
</dbReference>
<reference evidence="1 2" key="1">
    <citation type="journal article" date="2013" name="BMC Genomics">
        <title>Comparative genomics of parasitic silkworm microsporidia reveal an association between genome expansion and host adaptation.</title>
        <authorList>
            <person name="Pan G."/>
            <person name="Xu J."/>
            <person name="Li T."/>
            <person name="Xia Q."/>
            <person name="Liu S.L."/>
            <person name="Zhang G."/>
            <person name="Li S."/>
            <person name="Li C."/>
            <person name="Liu H."/>
            <person name="Yang L."/>
            <person name="Liu T."/>
            <person name="Zhang X."/>
            <person name="Wu Z."/>
            <person name="Fan W."/>
            <person name="Dang X."/>
            <person name="Xiang H."/>
            <person name="Tao M."/>
            <person name="Li Y."/>
            <person name="Hu J."/>
            <person name="Li Z."/>
            <person name="Lin L."/>
            <person name="Luo J."/>
            <person name="Geng L."/>
            <person name="Wang L."/>
            <person name="Long M."/>
            <person name="Wan Y."/>
            <person name="He N."/>
            <person name="Zhang Z."/>
            <person name="Lu C."/>
            <person name="Keeling P.J."/>
            <person name="Wang J."/>
            <person name="Xiang Z."/>
            <person name="Zhou Z."/>
        </authorList>
    </citation>
    <scope>NUCLEOTIDE SEQUENCE [LARGE SCALE GENOMIC DNA]</scope>
    <source>
        <strain evidence="2">CQ1 / CVCC 102059</strain>
    </source>
</reference>
<evidence type="ECO:0000313" key="2">
    <source>
        <dbReference type="Proteomes" id="UP000016927"/>
    </source>
</evidence>
<dbReference type="OrthoDB" id="2187052at2759"/>
<dbReference type="EMBL" id="KB908914">
    <property type="protein sequence ID" value="EOB15282.1"/>
    <property type="molecule type" value="Genomic_DNA"/>
</dbReference>
<organism evidence="1 2">
    <name type="scientific">Nosema bombycis (strain CQ1 / CVCC 102059)</name>
    <name type="common">Microsporidian parasite</name>
    <name type="synonym">Pebrine of silkworm</name>
    <dbReference type="NCBI Taxonomy" id="578461"/>
    <lineage>
        <taxon>Eukaryota</taxon>
        <taxon>Fungi</taxon>
        <taxon>Fungi incertae sedis</taxon>
        <taxon>Microsporidia</taxon>
        <taxon>Nosematidae</taxon>
        <taxon>Nosema</taxon>
    </lineage>
</organism>
<evidence type="ECO:0000313" key="1">
    <source>
        <dbReference type="EMBL" id="EOB15282.1"/>
    </source>
</evidence>
<accession>R0KYJ4</accession>
<dbReference type="InterPro" id="IPR031503">
    <property type="entry name" value="DUF5099"/>
</dbReference>
<gene>
    <name evidence="1" type="ORF">NBO_6g0034</name>
</gene>
<proteinExistence type="predicted"/>
<protein>
    <submittedName>
        <fullName evidence="1">Uncharacterized protein</fullName>
    </submittedName>
</protein>
<dbReference type="Pfam" id="PF17025">
    <property type="entry name" value="DUF5099"/>
    <property type="match status" value="1"/>
</dbReference>
<dbReference type="HOGENOM" id="CLU_1555710_0_0_1"/>